<name>A0A9Q4PVM1_9EURY</name>
<proteinExistence type="predicted"/>
<evidence type="ECO:0000313" key="1">
    <source>
        <dbReference type="EMBL" id="MDE4908170.1"/>
    </source>
</evidence>
<dbReference type="RefSeq" id="WP_274924805.1">
    <property type="nucleotide sequence ID" value="NZ_JAKELO010000002.1"/>
</dbReference>
<dbReference type="InterPro" id="IPR032710">
    <property type="entry name" value="NTF2-like_dom_sf"/>
</dbReference>
<dbReference type="Proteomes" id="UP001143747">
    <property type="component" value="Unassembled WGS sequence"/>
</dbReference>
<comment type="caution">
    <text evidence="1">The sequence shown here is derived from an EMBL/GenBank/DDBJ whole genome shotgun (WGS) entry which is preliminary data.</text>
</comment>
<organism evidence="1 2">
    <name type="scientific">Methanogenium marinum</name>
    <dbReference type="NCBI Taxonomy" id="348610"/>
    <lineage>
        <taxon>Archaea</taxon>
        <taxon>Methanobacteriati</taxon>
        <taxon>Methanobacteriota</taxon>
        <taxon>Stenosarchaea group</taxon>
        <taxon>Methanomicrobia</taxon>
        <taxon>Methanomicrobiales</taxon>
        <taxon>Methanomicrobiaceae</taxon>
        <taxon>Methanogenium</taxon>
    </lineage>
</organism>
<accession>A0A9Q4PVM1</accession>
<evidence type="ECO:0000313" key="2">
    <source>
        <dbReference type="Proteomes" id="UP001143747"/>
    </source>
</evidence>
<gene>
    <name evidence="1" type="ORF">L0665_06050</name>
</gene>
<reference evidence="1" key="1">
    <citation type="submission" date="2022-01" db="EMBL/GenBank/DDBJ databases">
        <title>Draft genome of Methanogenium marinum DSM 15558.</title>
        <authorList>
            <person name="Chen S.-C."/>
            <person name="You Y.-T."/>
        </authorList>
    </citation>
    <scope>NUCLEOTIDE SEQUENCE</scope>
    <source>
        <strain evidence="1">DSM 15558</strain>
    </source>
</reference>
<dbReference type="SUPFAM" id="SSF54427">
    <property type="entry name" value="NTF2-like"/>
    <property type="match status" value="1"/>
</dbReference>
<evidence type="ECO:0008006" key="3">
    <source>
        <dbReference type="Google" id="ProtNLM"/>
    </source>
</evidence>
<dbReference type="AlphaFoldDB" id="A0A9Q4PVM1"/>
<protein>
    <recommendedName>
        <fullName evidence="3">DUF4878 domain-containing protein</fullName>
    </recommendedName>
</protein>
<sequence>MISLAGGIAVFVFGIPIDVENPFDSFASTTDSASALESASGMQTPQDVFTIYENGFQTLNEDAVWGLLSSDAQTESSKDKIKTIINAYFSSGYTISDYTITDVQVDGDNGQLFVTLDALASGTEYPLYKEIPFIRENGVWKIDDFVVLA</sequence>
<dbReference type="EMBL" id="JAKELO010000002">
    <property type="protein sequence ID" value="MDE4908170.1"/>
    <property type="molecule type" value="Genomic_DNA"/>
</dbReference>
<keyword evidence="2" id="KW-1185">Reference proteome</keyword>